<dbReference type="AlphaFoldDB" id="A0A0E9WWX3"/>
<dbReference type="EMBL" id="GBXM01013713">
    <property type="protein sequence ID" value="JAH94864.1"/>
    <property type="molecule type" value="Transcribed_RNA"/>
</dbReference>
<organism evidence="2">
    <name type="scientific">Anguilla anguilla</name>
    <name type="common">European freshwater eel</name>
    <name type="synonym">Muraena anguilla</name>
    <dbReference type="NCBI Taxonomy" id="7936"/>
    <lineage>
        <taxon>Eukaryota</taxon>
        <taxon>Metazoa</taxon>
        <taxon>Chordata</taxon>
        <taxon>Craniata</taxon>
        <taxon>Vertebrata</taxon>
        <taxon>Euteleostomi</taxon>
        <taxon>Actinopterygii</taxon>
        <taxon>Neopterygii</taxon>
        <taxon>Teleostei</taxon>
        <taxon>Anguilliformes</taxon>
        <taxon>Anguillidae</taxon>
        <taxon>Anguilla</taxon>
    </lineage>
</organism>
<protein>
    <submittedName>
        <fullName evidence="2">Uncharacterized protein</fullName>
    </submittedName>
</protein>
<name>A0A0E9WWX3_ANGAN</name>
<feature type="region of interest" description="Disordered" evidence="1">
    <location>
        <begin position="45"/>
        <end position="84"/>
    </location>
</feature>
<feature type="compositionally biased region" description="Polar residues" evidence="1">
    <location>
        <begin position="72"/>
        <end position="84"/>
    </location>
</feature>
<evidence type="ECO:0000313" key="2">
    <source>
        <dbReference type="EMBL" id="JAH94864.1"/>
    </source>
</evidence>
<accession>A0A0E9WWX3</accession>
<proteinExistence type="predicted"/>
<sequence length="84" mass="9963">MNHTFLNTETHFIIKKIRRYFFCLFKSLHYIKHLTKENASVDKLPKKVNKKGHSDLRQFSSTENIPEHSLHRLNSPSDINTVNK</sequence>
<reference evidence="2" key="1">
    <citation type="submission" date="2014-11" db="EMBL/GenBank/DDBJ databases">
        <authorList>
            <person name="Amaro Gonzalez C."/>
        </authorList>
    </citation>
    <scope>NUCLEOTIDE SEQUENCE</scope>
</reference>
<evidence type="ECO:0000256" key="1">
    <source>
        <dbReference type="SAM" id="MobiDB-lite"/>
    </source>
</evidence>
<reference evidence="2" key="2">
    <citation type="journal article" date="2015" name="Fish Shellfish Immunol.">
        <title>Early steps in the European eel (Anguilla anguilla)-Vibrio vulnificus interaction in the gills: Role of the RtxA13 toxin.</title>
        <authorList>
            <person name="Callol A."/>
            <person name="Pajuelo D."/>
            <person name="Ebbesson L."/>
            <person name="Teles M."/>
            <person name="MacKenzie S."/>
            <person name="Amaro C."/>
        </authorList>
    </citation>
    <scope>NUCLEOTIDE SEQUENCE</scope>
</reference>